<comment type="caution">
    <text evidence="3">The sequence shown here is derived from an EMBL/GenBank/DDBJ whole genome shotgun (WGS) entry which is preliminary data.</text>
</comment>
<dbReference type="Gene3D" id="3.40.140.10">
    <property type="entry name" value="Cytidine Deaminase, domain 2"/>
    <property type="match status" value="1"/>
</dbReference>
<feature type="compositionally biased region" description="Basic residues" evidence="1">
    <location>
        <begin position="177"/>
        <end position="189"/>
    </location>
</feature>
<feature type="domain" description="CMP/dCMP-type deaminase" evidence="2">
    <location>
        <begin position="20"/>
        <end position="131"/>
    </location>
</feature>
<evidence type="ECO:0000259" key="2">
    <source>
        <dbReference type="Pfam" id="PF00383"/>
    </source>
</evidence>
<organism evidence="3 4">
    <name type="scientific">Seiridium cardinale</name>
    <dbReference type="NCBI Taxonomy" id="138064"/>
    <lineage>
        <taxon>Eukaryota</taxon>
        <taxon>Fungi</taxon>
        <taxon>Dikarya</taxon>
        <taxon>Ascomycota</taxon>
        <taxon>Pezizomycotina</taxon>
        <taxon>Sordariomycetes</taxon>
        <taxon>Xylariomycetidae</taxon>
        <taxon>Amphisphaeriales</taxon>
        <taxon>Sporocadaceae</taxon>
        <taxon>Seiridium</taxon>
    </lineage>
</organism>
<dbReference type="InterPro" id="IPR016193">
    <property type="entry name" value="Cytidine_deaminase-like"/>
</dbReference>
<evidence type="ECO:0000313" key="4">
    <source>
        <dbReference type="Proteomes" id="UP001465668"/>
    </source>
</evidence>
<name>A0ABR2XDA9_9PEZI</name>
<dbReference type="Pfam" id="PF00383">
    <property type="entry name" value="dCMP_cyt_deam_1"/>
    <property type="match status" value="1"/>
</dbReference>
<feature type="region of interest" description="Disordered" evidence="1">
    <location>
        <begin position="165"/>
        <end position="210"/>
    </location>
</feature>
<keyword evidence="4" id="KW-1185">Reference proteome</keyword>
<feature type="compositionally biased region" description="Polar residues" evidence="1">
    <location>
        <begin position="165"/>
        <end position="176"/>
    </location>
</feature>
<proteinExistence type="predicted"/>
<evidence type="ECO:0000256" key="1">
    <source>
        <dbReference type="SAM" id="MobiDB-lite"/>
    </source>
</evidence>
<reference evidence="3 4" key="1">
    <citation type="submission" date="2024-02" db="EMBL/GenBank/DDBJ databases">
        <title>First draft genome assembly of two strains of Seiridium cardinale.</title>
        <authorList>
            <person name="Emiliani G."/>
            <person name="Scali E."/>
        </authorList>
    </citation>
    <scope>NUCLEOTIDE SEQUENCE [LARGE SCALE GENOMIC DNA]</scope>
    <source>
        <strain evidence="3 4">BM-138-000479</strain>
    </source>
</reference>
<evidence type="ECO:0000313" key="3">
    <source>
        <dbReference type="EMBL" id="KAK9771781.1"/>
    </source>
</evidence>
<dbReference type="SUPFAM" id="SSF53927">
    <property type="entry name" value="Cytidine deaminase-like"/>
    <property type="match status" value="1"/>
</dbReference>
<dbReference type="InterPro" id="IPR002125">
    <property type="entry name" value="CMP_dCMP_dom"/>
</dbReference>
<gene>
    <name evidence="3" type="ORF">SCAR479_11569</name>
</gene>
<sequence>MKTDNYKNLCLEQALLSPLKYRHGCIVVKGGKIIGRGFNDYRPGYDGGALKTGQLPTASFPRVSIHAAGSLKSQPQSASFVAFESVSGMGGGRLANTPLTMHSEMMAINSAVASSSTLAAKIVSCIKPCSKLPGDTKRKRLSRRDAVAAYVERVCRQELKQGVQQGTAPLQGQQWHNSKKKGKEKKNKLHQKENQRHGQKKTNRNRCPPGIQVTKQQYEHHDNNDSEGGQNRPIFEQPVVDAPQKDTKRSSSCNESLVSFHNPNLPKGCAGTVRRSLQSRRKHPKLVGADLYVTRLSNCVSSEVQQLGAEPISCKGECESSGDTATADELSRAFPPCTTFSGSLHDELVCKTRQPQLLGPAPYGKSFNGKPAESRPCYRCVAYMDSVGIKRVFWTTSDGEWENAKVRDLVDLLDHPVDPDGNGSIGLFVTKHEVLKLRRVLGESS</sequence>
<dbReference type="Proteomes" id="UP001465668">
    <property type="component" value="Unassembled WGS sequence"/>
</dbReference>
<accession>A0ABR2XDA9</accession>
<dbReference type="EMBL" id="JARVKM010000070">
    <property type="protein sequence ID" value="KAK9771781.1"/>
    <property type="molecule type" value="Genomic_DNA"/>
</dbReference>
<protein>
    <submittedName>
        <fullName evidence="3">CMP/dCMP-type deaminase domain-containing protein</fullName>
    </submittedName>
</protein>